<dbReference type="Proteomes" id="UP001151699">
    <property type="component" value="Chromosome X"/>
</dbReference>
<organism evidence="1 2">
    <name type="scientific">Pseudolycoriella hygida</name>
    <dbReference type="NCBI Taxonomy" id="35572"/>
    <lineage>
        <taxon>Eukaryota</taxon>
        <taxon>Metazoa</taxon>
        <taxon>Ecdysozoa</taxon>
        <taxon>Arthropoda</taxon>
        <taxon>Hexapoda</taxon>
        <taxon>Insecta</taxon>
        <taxon>Pterygota</taxon>
        <taxon>Neoptera</taxon>
        <taxon>Endopterygota</taxon>
        <taxon>Diptera</taxon>
        <taxon>Nematocera</taxon>
        <taxon>Sciaroidea</taxon>
        <taxon>Sciaridae</taxon>
        <taxon>Pseudolycoriella</taxon>
    </lineage>
</organism>
<dbReference type="AlphaFoldDB" id="A0A9Q0S118"/>
<accession>A0A9Q0S118</accession>
<protein>
    <submittedName>
        <fullName evidence="1">Uncharacterized protein</fullName>
    </submittedName>
</protein>
<sequence length="142" mass="16347">RVLQSEYHDYTTKEQHSLIVRVYFENEMKCNRLGNVGTLNCTKNILLTLRLPFVCKAESASSSVVSTETDCSRIFGSFLNIHLVRNRHSHQNSQPIPYELESDVFLSLLRNVLWRSKLDNELDIVKTGMSADTLYIKPNDLL</sequence>
<reference evidence="1" key="1">
    <citation type="submission" date="2022-07" db="EMBL/GenBank/DDBJ databases">
        <authorList>
            <person name="Trinca V."/>
            <person name="Uliana J.V.C."/>
            <person name="Torres T.T."/>
            <person name="Ward R.J."/>
            <person name="Monesi N."/>
        </authorList>
    </citation>
    <scope>NUCLEOTIDE SEQUENCE</scope>
    <source>
        <strain evidence="1">HSMRA1968</strain>
        <tissue evidence="1">Whole embryos</tissue>
    </source>
</reference>
<gene>
    <name evidence="1" type="ORF">Bhyg_12284</name>
</gene>
<dbReference type="EMBL" id="WJQU01000003">
    <property type="protein sequence ID" value="KAJ6639538.1"/>
    <property type="molecule type" value="Genomic_DNA"/>
</dbReference>
<evidence type="ECO:0000313" key="1">
    <source>
        <dbReference type="EMBL" id="KAJ6639538.1"/>
    </source>
</evidence>
<proteinExistence type="predicted"/>
<name>A0A9Q0S118_9DIPT</name>
<evidence type="ECO:0000313" key="2">
    <source>
        <dbReference type="Proteomes" id="UP001151699"/>
    </source>
</evidence>
<keyword evidence="2" id="KW-1185">Reference proteome</keyword>
<feature type="non-terminal residue" evidence="1">
    <location>
        <position position="1"/>
    </location>
</feature>
<comment type="caution">
    <text evidence="1">The sequence shown here is derived from an EMBL/GenBank/DDBJ whole genome shotgun (WGS) entry which is preliminary data.</text>
</comment>
<feature type="non-terminal residue" evidence="1">
    <location>
        <position position="142"/>
    </location>
</feature>